<feature type="region of interest" description="Disordered" evidence="1">
    <location>
        <begin position="112"/>
        <end position="235"/>
    </location>
</feature>
<protein>
    <submittedName>
        <fullName evidence="2">Uncharacterized protein</fullName>
    </submittedName>
</protein>
<keyword evidence="3" id="KW-1185">Reference proteome</keyword>
<accession>A0A8H7TC57</accession>
<dbReference type="OrthoDB" id="3562136at2759"/>
<feature type="compositionally biased region" description="Acidic residues" evidence="1">
    <location>
        <begin position="117"/>
        <end position="131"/>
    </location>
</feature>
<dbReference type="EMBL" id="JAFJYH010000187">
    <property type="protein sequence ID" value="KAG4416390.1"/>
    <property type="molecule type" value="Genomic_DNA"/>
</dbReference>
<evidence type="ECO:0000313" key="3">
    <source>
        <dbReference type="Proteomes" id="UP000664132"/>
    </source>
</evidence>
<sequence>MSSCGHSTSFCFLPPTLTFLKENFASLPSDKSIDRSLLRCRLCDLIDTQYAADLAEIGPPYLPKEADIEKQIVDLKQAITEGTKTDTENALPKLQRKLSAAVRANDERILEVSGAESGEEDDFNIEFPPEETDSKTVVPQKPIPTKTISNKAMPENSVTKKTLPEKGVSRAAVAESPVPKKAALKKAAMKKTAPEEPAPRMDRKRKVAAKAESSPAETPAKSSTKIGRPDRRGKK</sequence>
<organism evidence="2 3">
    <name type="scientific">Cadophora malorum</name>
    <dbReference type="NCBI Taxonomy" id="108018"/>
    <lineage>
        <taxon>Eukaryota</taxon>
        <taxon>Fungi</taxon>
        <taxon>Dikarya</taxon>
        <taxon>Ascomycota</taxon>
        <taxon>Pezizomycotina</taxon>
        <taxon>Leotiomycetes</taxon>
        <taxon>Helotiales</taxon>
        <taxon>Ploettnerulaceae</taxon>
        <taxon>Cadophora</taxon>
    </lineage>
</organism>
<feature type="compositionally biased region" description="Polar residues" evidence="1">
    <location>
        <begin position="146"/>
        <end position="160"/>
    </location>
</feature>
<name>A0A8H7TC57_9HELO</name>
<feature type="compositionally biased region" description="Basic and acidic residues" evidence="1">
    <location>
        <begin position="192"/>
        <end position="201"/>
    </location>
</feature>
<reference evidence="2" key="1">
    <citation type="submission" date="2021-02" db="EMBL/GenBank/DDBJ databases">
        <title>Genome sequence Cadophora malorum strain M34.</title>
        <authorList>
            <person name="Stefanovic E."/>
            <person name="Vu D."/>
            <person name="Scully C."/>
            <person name="Dijksterhuis J."/>
            <person name="Roader J."/>
            <person name="Houbraken J."/>
        </authorList>
    </citation>
    <scope>NUCLEOTIDE SEQUENCE</scope>
    <source>
        <strain evidence="2">M34</strain>
    </source>
</reference>
<evidence type="ECO:0000256" key="1">
    <source>
        <dbReference type="SAM" id="MobiDB-lite"/>
    </source>
</evidence>
<proteinExistence type="predicted"/>
<evidence type="ECO:0000313" key="2">
    <source>
        <dbReference type="EMBL" id="KAG4416390.1"/>
    </source>
</evidence>
<gene>
    <name evidence="2" type="ORF">IFR04_010436</name>
</gene>
<dbReference type="Proteomes" id="UP000664132">
    <property type="component" value="Unassembled WGS sequence"/>
</dbReference>
<dbReference type="AlphaFoldDB" id="A0A8H7TC57"/>
<comment type="caution">
    <text evidence="2">The sequence shown here is derived from an EMBL/GenBank/DDBJ whole genome shotgun (WGS) entry which is preliminary data.</text>
</comment>